<name>A0A371DJI9_9APHY</name>
<evidence type="ECO:0000259" key="1">
    <source>
        <dbReference type="PROSITE" id="PS51762"/>
    </source>
</evidence>
<keyword evidence="3" id="KW-1185">Reference proteome</keyword>
<proteinExistence type="predicted"/>
<dbReference type="STRING" id="139420.A0A371DJI9"/>
<sequence>MATNTLSVDFSTYDPSNSSVVNFLRANQLNVATYTINKTADPYGRAFTLNNTDIQDGYLTMTVSGGTPPGGNVPSSGIRTAFNNILYGTFKTVAITSPVPGVCHGFFTYKNDSQETDIEILTAFYTTGNDHVRPGLQLTNQNTSNDHSRNTHLAVPYPADPTEAEHEYKIVWSQNETRQYFDNALIGTLETNVPSVPSYFVWNSWSSGNDKWSAGPPTEDAILRIKSIELEYETAD</sequence>
<dbReference type="GO" id="GO:0005975">
    <property type="term" value="P:carbohydrate metabolic process"/>
    <property type="evidence" value="ECO:0007669"/>
    <property type="project" value="InterPro"/>
</dbReference>
<dbReference type="PROSITE" id="PS51762">
    <property type="entry name" value="GH16_2"/>
    <property type="match status" value="1"/>
</dbReference>
<feature type="domain" description="GH16" evidence="1">
    <location>
        <begin position="1"/>
        <end position="236"/>
    </location>
</feature>
<dbReference type="GO" id="GO:0004553">
    <property type="term" value="F:hydrolase activity, hydrolyzing O-glycosyl compounds"/>
    <property type="evidence" value="ECO:0007669"/>
    <property type="project" value="InterPro"/>
</dbReference>
<dbReference type="Gene3D" id="2.60.120.200">
    <property type="match status" value="1"/>
</dbReference>
<evidence type="ECO:0000313" key="3">
    <source>
        <dbReference type="Proteomes" id="UP000256964"/>
    </source>
</evidence>
<evidence type="ECO:0000313" key="2">
    <source>
        <dbReference type="EMBL" id="RDX52705.1"/>
    </source>
</evidence>
<dbReference type="InterPro" id="IPR000757">
    <property type="entry name" value="Beta-glucanase-like"/>
</dbReference>
<protein>
    <submittedName>
        <fullName evidence="2">Concanavalin A-like lectin/glucanase</fullName>
    </submittedName>
</protein>
<dbReference type="Pfam" id="PF00722">
    <property type="entry name" value="Glyco_hydro_16"/>
    <property type="match status" value="1"/>
</dbReference>
<dbReference type="Proteomes" id="UP000256964">
    <property type="component" value="Unassembled WGS sequence"/>
</dbReference>
<dbReference type="OrthoDB" id="25131at2759"/>
<reference evidence="2 3" key="1">
    <citation type="journal article" date="2018" name="Biotechnol. Biofuels">
        <title>Integrative visual omics of the white-rot fungus Polyporus brumalis exposes the biotechnological potential of its oxidative enzymes for delignifying raw plant biomass.</title>
        <authorList>
            <person name="Miyauchi S."/>
            <person name="Rancon A."/>
            <person name="Drula E."/>
            <person name="Hage H."/>
            <person name="Chaduli D."/>
            <person name="Favel A."/>
            <person name="Grisel S."/>
            <person name="Henrissat B."/>
            <person name="Herpoel-Gimbert I."/>
            <person name="Ruiz-Duenas F.J."/>
            <person name="Chevret D."/>
            <person name="Hainaut M."/>
            <person name="Lin J."/>
            <person name="Wang M."/>
            <person name="Pangilinan J."/>
            <person name="Lipzen A."/>
            <person name="Lesage-Meessen L."/>
            <person name="Navarro D."/>
            <person name="Riley R."/>
            <person name="Grigoriev I.V."/>
            <person name="Zhou S."/>
            <person name="Raouche S."/>
            <person name="Rosso M.N."/>
        </authorList>
    </citation>
    <scope>NUCLEOTIDE SEQUENCE [LARGE SCALE GENOMIC DNA]</scope>
    <source>
        <strain evidence="2 3">BRFM 1820</strain>
    </source>
</reference>
<dbReference type="InterPro" id="IPR013320">
    <property type="entry name" value="ConA-like_dom_sf"/>
</dbReference>
<dbReference type="PANTHER" id="PTHR38121">
    <property type="entry name" value="GH16 DOMAIN-CONTAINING PROTEIN"/>
    <property type="match status" value="1"/>
</dbReference>
<accession>A0A371DJI9</accession>
<organism evidence="2 3">
    <name type="scientific">Lentinus brumalis</name>
    <dbReference type="NCBI Taxonomy" id="2498619"/>
    <lineage>
        <taxon>Eukaryota</taxon>
        <taxon>Fungi</taxon>
        <taxon>Dikarya</taxon>
        <taxon>Basidiomycota</taxon>
        <taxon>Agaricomycotina</taxon>
        <taxon>Agaricomycetes</taxon>
        <taxon>Polyporales</taxon>
        <taxon>Polyporaceae</taxon>
        <taxon>Lentinus</taxon>
    </lineage>
</organism>
<dbReference type="PANTHER" id="PTHR38121:SF2">
    <property type="entry name" value="ACYLTRANSFERASE 3 DOMAIN-CONTAINING PROTEIN"/>
    <property type="match status" value="1"/>
</dbReference>
<dbReference type="CDD" id="cd00413">
    <property type="entry name" value="Glyco_hydrolase_16"/>
    <property type="match status" value="1"/>
</dbReference>
<dbReference type="SUPFAM" id="SSF49899">
    <property type="entry name" value="Concanavalin A-like lectins/glucanases"/>
    <property type="match status" value="1"/>
</dbReference>
<dbReference type="AlphaFoldDB" id="A0A371DJI9"/>
<dbReference type="EMBL" id="KZ857389">
    <property type="protein sequence ID" value="RDX52705.1"/>
    <property type="molecule type" value="Genomic_DNA"/>
</dbReference>
<gene>
    <name evidence="2" type="ORF">OH76DRAFT_1344478</name>
</gene>